<dbReference type="AlphaFoldDB" id="X1TA68"/>
<protein>
    <submittedName>
        <fullName evidence="1">Uncharacterized protein</fullName>
    </submittedName>
</protein>
<evidence type="ECO:0000313" key="1">
    <source>
        <dbReference type="EMBL" id="GAI88286.1"/>
    </source>
</evidence>
<reference evidence="1" key="1">
    <citation type="journal article" date="2014" name="Front. Microbiol.">
        <title>High frequency of phylogenetically diverse reductive dehalogenase-homologous genes in deep subseafloor sedimentary metagenomes.</title>
        <authorList>
            <person name="Kawai M."/>
            <person name="Futagami T."/>
            <person name="Toyoda A."/>
            <person name="Takaki Y."/>
            <person name="Nishi S."/>
            <person name="Hori S."/>
            <person name="Arai W."/>
            <person name="Tsubouchi T."/>
            <person name="Morono Y."/>
            <person name="Uchiyama I."/>
            <person name="Ito T."/>
            <person name="Fujiyama A."/>
            <person name="Inagaki F."/>
            <person name="Takami H."/>
        </authorList>
    </citation>
    <scope>NUCLEOTIDE SEQUENCE</scope>
    <source>
        <strain evidence="1">Expedition CK06-06</strain>
    </source>
</reference>
<proteinExistence type="predicted"/>
<feature type="non-terminal residue" evidence="1">
    <location>
        <position position="1"/>
    </location>
</feature>
<organism evidence="1">
    <name type="scientific">marine sediment metagenome</name>
    <dbReference type="NCBI Taxonomy" id="412755"/>
    <lineage>
        <taxon>unclassified sequences</taxon>
        <taxon>metagenomes</taxon>
        <taxon>ecological metagenomes</taxon>
    </lineage>
</organism>
<name>X1TA68_9ZZZZ</name>
<sequence>RPEFALASHGIYPLVEQNRTNTNVLLYRVIYPV</sequence>
<comment type="caution">
    <text evidence="1">The sequence shown here is derived from an EMBL/GenBank/DDBJ whole genome shotgun (WGS) entry which is preliminary data.</text>
</comment>
<gene>
    <name evidence="1" type="ORF">S12H4_37748</name>
</gene>
<dbReference type="EMBL" id="BARW01022657">
    <property type="protein sequence ID" value="GAI88286.1"/>
    <property type="molecule type" value="Genomic_DNA"/>
</dbReference>
<accession>X1TA68</accession>